<feature type="binding site" evidence="5">
    <location>
        <position position="200"/>
    </location>
    <ligand>
        <name>molybdate</name>
        <dbReference type="ChEBI" id="CHEBI:36264"/>
    </ligand>
</feature>
<evidence type="ECO:0000256" key="4">
    <source>
        <dbReference type="ARBA" id="ARBA00022729"/>
    </source>
</evidence>
<evidence type="ECO:0000313" key="7">
    <source>
        <dbReference type="EMBL" id="KAA6453399.1"/>
    </source>
</evidence>
<dbReference type="Gene3D" id="3.40.190.10">
    <property type="entry name" value="Periplasmic binding protein-like II"/>
    <property type="match status" value="2"/>
</dbReference>
<comment type="caution">
    <text evidence="7">The sequence shown here is derived from an EMBL/GenBank/DDBJ whole genome shotgun (WGS) entry which is preliminary data.</text>
</comment>
<dbReference type="CDD" id="cd13537">
    <property type="entry name" value="PBP2_YvgL_like"/>
    <property type="match status" value="1"/>
</dbReference>
<gene>
    <name evidence="7" type="primary">modA</name>
    <name evidence="7" type="ORF">DX927_04160</name>
</gene>
<dbReference type="STRING" id="1925020.BTA30_06030"/>
<feature type="binding site" evidence="5">
    <location>
        <position position="155"/>
    </location>
    <ligand>
        <name>molybdate</name>
        <dbReference type="ChEBI" id="CHEBI:36264"/>
    </ligand>
</feature>
<evidence type="ECO:0000256" key="5">
    <source>
        <dbReference type="PIRSR" id="PIRSR004846-1"/>
    </source>
</evidence>
<dbReference type="PANTHER" id="PTHR30632">
    <property type="entry name" value="MOLYBDATE-BINDING PERIPLASMIC PROTEIN"/>
    <property type="match status" value="1"/>
</dbReference>
<feature type="binding site" evidence="5">
    <location>
        <position position="73"/>
    </location>
    <ligand>
        <name>molybdate</name>
        <dbReference type="ChEBI" id="CHEBI:36264"/>
    </ligand>
</feature>
<dbReference type="SUPFAM" id="SSF53850">
    <property type="entry name" value="Periplasmic binding protein-like II"/>
    <property type="match status" value="1"/>
</dbReference>
<feature type="binding site" evidence="5">
    <location>
        <position position="182"/>
    </location>
    <ligand>
        <name>molybdate</name>
        <dbReference type="ChEBI" id="CHEBI:36264"/>
    </ligand>
</feature>
<feature type="binding site" evidence="5">
    <location>
        <position position="45"/>
    </location>
    <ligand>
        <name>molybdate</name>
        <dbReference type="ChEBI" id="CHEBI:36264"/>
    </ligand>
</feature>
<feature type="signal peptide" evidence="6">
    <location>
        <begin position="1"/>
        <end position="23"/>
    </location>
</feature>
<dbReference type="AlphaFoldDB" id="A0A5M8RZZ7"/>
<sequence length="264" mass="28652">MKKMMLTGMAVLMAAVMLIGCQAEKGGSGDARSEEVQLTVSAAASLKDVLTELASDYEKDHANVSVKFNFGSSGALQQQIEQGAPADLYFSAAEDKFNRLVEKGLIAKNDSVKLLENGLVLIVPKGKTQQVNSFQDLTKDSVEKLAIGTPESVPAGKYGKETLTNLHLWSKVQPKLVYGKDVRQVLSYIETGNADAGIVYQTDALASDQAKTVETAAGDLHTPIIYPLGIVKNTKHREQSEAFYKFLQSDKAIRAMEKYGFKKG</sequence>
<feature type="chain" id="PRO_5024437617" evidence="6">
    <location>
        <begin position="24"/>
        <end position="264"/>
    </location>
</feature>
<dbReference type="PANTHER" id="PTHR30632:SF0">
    <property type="entry name" value="SULFATE-BINDING PROTEIN"/>
    <property type="match status" value="1"/>
</dbReference>
<dbReference type="InterPro" id="IPR041879">
    <property type="entry name" value="YvgL-like_PBP2"/>
</dbReference>
<protein>
    <submittedName>
        <fullName evidence="7">Molybdate ABC transporter substrate-binding protein</fullName>
    </submittedName>
</protein>
<proteinExistence type="inferred from homology"/>
<evidence type="ECO:0000256" key="3">
    <source>
        <dbReference type="ARBA" id="ARBA00022723"/>
    </source>
</evidence>
<dbReference type="GO" id="GO:0046872">
    <property type="term" value="F:metal ion binding"/>
    <property type="evidence" value="ECO:0007669"/>
    <property type="project" value="UniProtKB-KW"/>
</dbReference>
<dbReference type="Pfam" id="PF13531">
    <property type="entry name" value="SBP_bac_11"/>
    <property type="match status" value="1"/>
</dbReference>
<name>A0A5M8RZZ7_9BACI</name>
<dbReference type="GO" id="GO:0015689">
    <property type="term" value="P:molybdate ion transport"/>
    <property type="evidence" value="ECO:0007669"/>
    <property type="project" value="InterPro"/>
</dbReference>
<dbReference type="GO" id="GO:0030973">
    <property type="term" value="F:molybdate ion binding"/>
    <property type="evidence" value="ECO:0007669"/>
    <property type="project" value="UniProtKB-ARBA"/>
</dbReference>
<dbReference type="InterPro" id="IPR050682">
    <property type="entry name" value="ModA/WtpA"/>
</dbReference>
<evidence type="ECO:0000256" key="1">
    <source>
        <dbReference type="ARBA" id="ARBA00009175"/>
    </source>
</evidence>
<dbReference type="Proteomes" id="UP000324326">
    <property type="component" value="Unassembled WGS sequence"/>
</dbReference>
<dbReference type="InterPro" id="IPR005950">
    <property type="entry name" value="ModA"/>
</dbReference>
<dbReference type="EMBL" id="QSND01000001">
    <property type="protein sequence ID" value="KAA6453399.1"/>
    <property type="molecule type" value="Genomic_DNA"/>
</dbReference>
<organism evidence="7 8">
    <name type="scientific">Bacillus swezeyi</name>
    <dbReference type="NCBI Taxonomy" id="1925020"/>
    <lineage>
        <taxon>Bacteria</taxon>
        <taxon>Bacillati</taxon>
        <taxon>Bacillota</taxon>
        <taxon>Bacilli</taxon>
        <taxon>Bacillales</taxon>
        <taxon>Bacillaceae</taxon>
        <taxon>Bacillus</taxon>
    </lineage>
</organism>
<dbReference type="RefSeq" id="WP_148956101.1">
    <property type="nucleotide sequence ID" value="NZ_CM125431.1"/>
</dbReference>
<dbReference type="GO" id="GO:1901359">
    <property type="term" value="F:tungstate binding"/>
    <property type="evidence" value="ECO:0007669"/>
    <property type="project" value="UniProtKB-ARBA"/>
</dbReference>
<evidence type="ECO:0000313" key="8">
    <source>
        <dbReference type="Proteomes" id="UP000324326"/>
    </source>
</evidence>
<keyword evidence="3 5" id="KW-0479">Metal-binding</keyword>
<comment type="similarity">
    <text evidence="1">Belongs to the bacterial solute-binding protein ModA family.</text>
</comment>
<evidence type="ECO:0000256" key="2">
    <source>
        <dbReference type="ARBA" id="ARBA00022505"/>
    </source>
</evidence>
<evidence type="ECO:0000256" key="6">
    <source>
        <dbReference type="SAM" id="SignalP"/>
    </source>
</evidence>
<dbReference type="PROSITE" id="PS51257">
    <property type="entry name" value="PROKAR_LIPOPROTEIN"/>
    <property type="match status" value="1"/>
</dbReference>
<dbReference type="NCBIfam" id="TIGR01256">
    <property type="entry name" value="modA"/>
    <property type="match status" value="1"/>
</dbReference>
<keyword evidence="4 6" id="KW-0732">Signal</keyword>
<reference evidence="7 8" key="1">
    <citation type="submission" date="2018-08" db="EMBL/GenBank/DDBJ databases">
        <title>Bacillus phenotypic plasticity.</title>
        <authorList>
            <person name="Hurtado E."/>
        </authorList>
    </citation>
    <scope>NUCLEOTIDE SEQUENCE [LARGE SCALE GENOMIC DNA]</scope>
    <source>
        <strain evidence="7 8">427</strain>
    </source>
</reference>
<dbReference type="PIRSF" id="PIRSF004846">
    <property type="entry name" value="ModA"/>
    <property type="match status" value="1"/>
</dbReference>
<dbReference type="FunFam" id="3.40.190.10:FF:000035">
    <property type="entry name" value="Molybdate ABC transporter substrate-binding protein"/>
    <property type="match status" value="1"/>
</dbReference>
<keyword evidence="2 5" id="KW-0500">Molybdenum</keyword>
<accession>A0A5M8RZZ7</accession>